<gene>
    <name evidence="8" type="ORF">AVDCRST_MAG76-1250</name>
</gene>
<evidence type="ECO:0000256" key="2">
    <source>
        <dbReference type="ARBA" id="ARBA00022692"/>
    </source>
</evidence>
<dbReference type="InterPro" id="IPR051533">
    <property type="entry name" value="WaaL-like"/>
</dbReference>
<keyword evidence="4 6" id="KW-0472">Membrane</keyword>
<feature type="transmembrane region" description="Helical" evidence="6">
    <location>
        <begin position="216"/>
        <end position="232"/>
    </location>
</feature>
<evidence type="ECO:0000256" key="3">
    <source>
        <dbReference type="ARBA" id="ARBA00022989"/>
    </source>
</evidence>
<dbReference type="AlphaFoldDB" id="A0A6J4HU64"/>
<feature type="transmembrane region" description="Helical" evidence="6">
    <location>
        <begin position="190"/>
        <end position="209"/>
    </location>
</feature>
<sequence>MGALSTLPGGKPTQVENRADPSPTATSLAVALVLALSATTIALANLDSRPGRDFQLHTILLASDLALLALIGIGVGGLRVAIRSWRSHACVLAALALGLSMMPAALVNPSDRGAAALVRWSGAVALGLAVGSARRDGRRLVVGALALVTLAHVSVAFGQRAAGGPIGLDALGEARSHEIGGLYASSGLTVHPYVLAAWCAVAGTALLALQRRRPAAGGLTTVAGIAAFAGIGLTMSRAGALGAALALAVLSLSTRRPRDRRWRAPAAGAAAALALGALVNLSGWISRAGQASGSVDAISSGRGALVRQAWALLRDDLLTGVGPGRYVLALVERPALVELSSQSPRPVHVTPLLLVVEGGLVVVPALILLVLAVVRACRRAGATATAVALAMVPFLALDHLAWSYPQGMVLAGVWLGVIDLLSQRDDADPVEDAQERSGPSGPPEAPA</sequence>
<feature type="transmembrane region" description="Helical" evidence="6">
    <location>
        <begin position="113"/>
        <end position="133"/>
    </location>
</feature>
<evidence type="ECO:0000256" key="4">
    <source>
        <dbReference type="ARBA" id="ARBA00023136"/>
    </source>
</evidence>
<evidence type="ECO:0000256" key="1">
    <source>
        <dbReference type="ARBA" id="ARBA00004141"/>
    </source>
</evidence>
<feature type="transmembrane region" description="Helical" evidence="6">
    <location>
        <begin position="140"/>
        <end position="158"/>
    </location>
</feature>
<feature type="transmembrane region" description="Helical" evidence="6">
    <location>
        <begin position="238"/>
        <end position="254"/>
    </location>
</feature>
<dbReference type="GO" id="GO:0016020">
    <property type="term" value="C:membrane"/>
    <property type="evidence" value="ECO:0007669"/>
    <property type="project" value="UniProtKB-SubCell"/>
</dbReference>
<dbReference type="InterPro" id="IPR007016">
    <property type="entry name" value="O-antigen_ligase-rel_domated"/>
</dbReference>
<dbReference type="Pfam" id="PF04932">
    <property type="entry name" value="Wzy_C"/>
    <property type="match status" value="1"/>
</dbReference>
<feature type="transmembrane region" description="Helical" evidence="6">
    <location>
        <begin position="266"/>
        <end position="285"/>
    </location>
</feature>
<feature type="transmembrane region" description="Helical" evidence="6">
    <location>
        <begin position="58"/>
        <end position="82"/>
    </location>
</feature>
<evidence type="ECO:0000256" key="6">
    <source>
        <dbReference type="SAM" id="Phobius"/>
    </source>
</evidence>
<keyword evidence="3 6" id="KW-1133">Transmembrane helix</keyword>
<evidence type="ECO:0000313" key="8">
    <source>
        <dbReference type="EMBL" id="CAA9231185.1"/>
    </source>
</evidence>
<organism evidence="8">
    <name type="scientific">uncultured Acidimicrobiales bacterium</name>
    <dbReference type="NCBI Taxonomy" id="310071"/>
    <lineage>
        <taxon>Bacteria</taxon>
        <taxon>Bacillati</taxon>
        <taxon>Actinomycetota</taxon>
        <taxon>Acidimicrobiia</taxon>
        <taxon>Acidimicrobiales</taxon>
        <taxon>environmental samples</taxon>
    </lineage>
</organism>
<feature type="domain" description="O-antigen ligase-related" evidence="7">
    <location>
        <begin position="225"/>
        <end position="362"/>
    </location>
</feature>
<proteinExistence type="predicted"/>
<evidence type="ECO:0000259" key="7">
    <source>
        <dbReference type="Pfam" id="PF04932"/>
    </source>
</evidence>
<dbReference type="EMBL" id="CADCSZ010000075">
    <property type="protein sequence ID" value="CAA9231185.1"/>
    <property type="molecule type" value="Genomic_DNA"/>
</dbReference>
<feature type="transmembrane region" description="Helical" evidence="6">
    <location>
        <begin position="28"/>
        <end position="46"/>
    </location>
</feature>
<dbReference type="PANTHER" id="PTHR37422:SF13">
    <property type="entry name" value="LIPOPOLYSACCHARIDE BIOSYNTHESIS PROTEIN PA4999-RELATED"/>
    <property type="match status" value="1"/>
</dbReference>
<comment type="subcellular location">
    <subcellularLocation>
        <location evidence="1">Membrane</location>
        <topology evidence="1">Multi-pass membrane protein</topology>
    </subcellularLocation>
</comment>
<accession>A0A6J4HU64</accession>
<protein>
    <recommendedName>
        <fullName evidence="7">O-antigen ligase-related domain-containing protein</fullName>
    </recommendedName>
</protein>
<feature type="transmembrane region" description="Helical" evidence="6">
    <location>
        <begin position="89"/>
        <end position="107"/>
    </location>
</feature>
<feature type="transmembrane region" description="Helical" evidence="6">
    <location>
        <begin position="380"/>
        <end position="397"/>
    </location>
</feature>
<evidence type="ECO:0000256" key="5">
    <source>
        <dbReference type="SAM" id="MobiDB-lite"/>
    </source>
</evidence>
<keyword evidence="2 6" id="KW-0812">Transmembrane</keyword>
<feature type="region of interest" description="Disordered" evidence="5">
    <location>
        <begin position="426"/>
        <end position="447"/>
    </location>
</feature>
<feature type="transmembrane region" description="Helical" evidence="6">
    <location>
        <begin position="352"/>
        <end position="373"/>
    </location>
</feature>
<name>A0A6J4HU64_9ACTN</name>
<reference evidence="8" key="1">
    <citation type="submission" date="2020-02" db="EMBL/GenBank/DDBJ databases">
        <authorList>
            <person name="Meier V. D."/>
        </authorList>
    </citation>
    <scope>NUCLEOTIDE SEQUENCE</scope>
    <source>
        <strain evidence="8">AVDCRST_MAG76</strain>
    </source>
</reference>
<feature type="region of interest" description="Disordered" evidence="5">
    <location>
        <begin position="1"/>
        <end position="22"/>
    </location>
</feature>
<dbReference type="PANTHER" id="PTHR37422">
    <property type="entry name" value="TEICHURONIC ACID BIOSYNTHESIS PROTEIN TUAE"/>
    <property type="match status" value="1"/>
</dbReference>